<dbReference type="OrthoDB" id="132546at2157"/>
<dbReference type="InterPro" id="IPR001296">
    <property type="entry name" value="Glyco_trans_1"/>
</dbReference>
<keyword evidence="6" id="KW-1185">Reference proteome</keyword>
<dbReference type="eggNOG" id="arCOG01410">
    <property type="taxonomic scope" value="Archaea"/>
</dbReference>
<dbReference type="RefSeq" id="WP_008525510.1">
    <property type="nucleotide sequence ID" value="NC_021921.1"/>
</dbReference>
<protein>
    <submittedName>
        <fullName evidence="4">12-diacylglycerol 3-glucosyltransferase protein</fullName>
        <ecNumber evidence="4">2.4.1.157</ecNumber>
    </submittedName>
    <submittedName>
        <fullName evidence="3">Glycosyltransferase</fullName>
    </submittedName>
</protein>
<accession>F7PIP1</accession>
<dbReference type="EMBL" id="AFNT02000007">
    <property type="protein sequence ID" value="ERJ06991.1"/>
    <property type="molecule type" value="Genomic_DNA"/>
</dbReference>
<keyword evidence="4" id="KW-0328">Glycosyltransferase</keyword>
<dbReference type="Proteomes" id="UP000015381">
    <property type="component" value="Chromosome I"/>
</dbReference>
<feature type="domain" description="Glycosyltransferase subfamily 4-like N-terminal" evidence="2">
    <location>
        <begin position="45"/>
        <end position="199"/>
    </location>
</feature>
<dbReference type="GeneID" id="31401356"/>
<dbReference type="STRING" id="1033806.HTIA_2658"/>
<evidence type="ECO:0000313" key="4">
    <source>
        <dbReference type="EMBL" id="ERJ06991.1"/>
    </source>
</evidence>
<dbReference type="Proteomes" id="UP000003861">
    <property type="component" value="Unassembled WGS sequence"/>
</dbReference>
<dbReference type="PANTHER" id="PTHR12526">
    <property type="entry name" value="GLYCOSYLTRANSFERASE"/>
    <property type="match status" value="1"/>
</dbReference>
<reference evidence="4 5" key="1">
    <citation type="journal article" date="2011" name="J. Bacteriol.">
        <title>Genome sequence of Halorhabdus tiamatea, the first archaeon isolated from a deep-sea anoxic brine lake.</title>
        <authorList>
            <person name="Antunes A."/>
            <person name="Alam I."/>
            <person name="Bajic V.B."/>
            <person name="Stingl U."/>
        </authorList>
    </citation>
    <scope>NUCLEOTIDE SEQUENCE [LARGE SCALE GENOMIC DNA]</scope>
    <source>
        <strain evidence="4 5">SARL4B</strain>
    </source>
</reference>
<feature type="domain" description="Glycosyl transferase family 1" evidence="1">
    <location>
        <begin position="205"/>
        <end position="365"/>
    </location>
</feature>
<gene>
    <name evidence="4" type="ORF">HLRTI_000844</name>
    <name evidence="3" type="ORF">HTIA_2658</name>
</gene>
<evidence type="ECO:0000259" key="1">
    <source>
        <dbReference type="Pfam" id="PF00534"/>
    </source>
</evidence>
<dbReference type="CDD" id="cd03801">
    <property type="entry name" value="GT4_PimA-like"/>
    <property type="match status" value="1"/>
</dbReference>
<evidence type="ECO:0000313" key="3">
    <source>
        <dbReference type="EMBL" id="CCQ34763.1"/>
    </source>
</evidence>
<evidence type="ECO:0000313" key="6">
    <source>
        <dbReference type="Proteomes" id="UP000015381"/>
    </source>
</evidence>
<dbReference type="GO" id="GO:0016757">
    <property type="term" value="F:glycosyltransferase activity"/>
    <property type="evidence" value="ECO:0007669"/>
    <property type="project" value="UniProtKB-KW"/>
</dbReference>
<dbReference type="SUPFAM" id="SSF53756">
    <property type="entry name" value="UDP-Glycosyltransferase/glycogen phosphorylase"/>
    <property type="match status" value="1"/>
</dbReference>
<evidence type="ECO:0000313" key="5">
    <source>
        <dbReference type="Proteomes" id="UP000003861"/>
    </source>
</evidence>
<dbReference type="HOGENOM" id="CLU_009583_2_4_2"/>
<dbReference type="EMBL" id="HF571520">
    <property type="protein sequence ID" value="CCQ34763.1"/>
    <property type="molecule type" value="Genomic_DNA"/>
</dbReference>
<dbReference type="Gene3D" id="3.40.50.2000">
    <property type="entry name" value="Glycogen Phosphorylase B"/>
    <property type="match status" value="2"/>
</dbReference>
<reference evidence="3 6" key="3">
    <citation type="journal article" date="2014" name="Environ. Microbiol.">
        <title>Halorhabdus tiamatea: proteogenomics and glycosidase activity measurements identify the first cultivated euryarchaeon from a deep-sea anoxic brine lake as potential polysaccharide degrader.</title>
        <authorList>
            <person name="Werner J."/>
            <person name="Ferrer M."/>
            <person name="Michel G."/>
            <person name="Mann A.J."/>
            <person name="Huang S."/>
            <person name="Juarez S."/>
            <person name="Ciordia S."/>
            <person name="Albar J.P."/>
            <person name="Alcaide M."/>
            <person name="La Cono V."/>
            <person name="Yakimov M.M."/>
            <person name="Antunes A."/>
            <person name="Taborda M."/>
            <person name="Da Costa M.S."/>
            <person name="Amann R.I."/>
            <person name="Gloeckner F.O."/>
            <person name="Golyshina O.V."/>
            <person name="Golyshin P.N."/>
            <person name="Teeling H."/>
        </authorList>
    </citation>
    <scope>NUCLEOTIDE SEQUENCE [LARGE SCALE GENOMIC DNA]</scope>
    <source>
        <strain evidence="6">SARL4B</strain>
        <strain evidence="3">Type strain: SARL4B</strain>
    </source>
</reference>
<reference evidence="4 5" key="2">
    <citation type="journal article" date="2013" name="PLoS ONE">
        <title>INDIGO - INtegrated Data Warehouse of MIcrobial GenOmes with Examples from the Red Sea Extremophiles.</title>
        <authorList>
            <person name="Alam I."/>
            <person name="Antunes A."/>
            <person name="Kamau A.A."/>
            <person name="Ba Alawi W."/>
            <person name="Kalkatawi M."/>
            <person name="Stingl U."/>
            <person name="Bajic V.B."/>
        </authorList>
    </citation>
    <scope>NUCLEOTIDE SEQUENCE [LARGE SCALE GENOMIC DNA]</scope>
    <source>
        <strain evidence="4 5">SARL4B</strain>
    </source>
</reference>
<dbReference type="InterPro" id="IPR028098">
    <property type="entry name" value="Glyco_trans_4-like_N"/>
</dbReference>
<keyword evidence="4" id="KW-0808">Transferase</keyword>
<name>F7PIP1_9EURY</name>
<dbReference type="EC" id="2.4.1.157" evidence="4"/>
<dbReference type="Pfam" id="PF13439">
    <property type="entry name" value="Glyco_transf_4"/>
    <property type="match status" value="1"/>
</dbReference>
<dbReference type="PANTHER" id="PTHR12526:SF625">
    <property type="entry name" value="PHOSPHATIDYLINOSITOL GLYCAN-CLASS A"/>
    <property type="match status" value="1"/>
</dbReference>
<evidence type="ECO:0000259" key="2">
    <source>
        <dbReference type="Pfam" id="PF13439"/>
    </source>
</evidence>
<dbReference type="KEGG" id="hti:HTIA_2658"/>
<proteinExistence type="predicted"/>
<dbReference type="Pfam" id="PF00534">
    <property type="entry name" value="Glycos_transf_1"/>
    <property type="match status" value="1"/>
</dbReference>
<organism evidence="4 5">
    <name type="scientific">Halorhabdus tiamatea SARL4B</name>
    <dbReference type="NCBI Taxonomy" id="1033806"/>
    <lineage>
        <taxon>Archaea</taxon>
        <taxon>Methanobacteriati</taxon>
        <taxon>Methanobacteriota</taxon>
        <taxon>Stenosarchaea group</taxon>
        <taxon>Halobacteria</taxon>
        <taxon>Halobacteriales</taxon>
        <taxon>Haloarculaceae</taxon>
        <taxon>Halorhabdus</taxon>
    </lineage>
</organism>
<sequence length="388" mass="44229">MNSVLFGPSEYRFGDEGYARSYNYLRSLPDNVSIDAVVHETSDEYTFRNASLLPIEGESRLRYKYAAGRRIKEIVDEYDVFHYPYMNFPDYEPIIRAVARRDIPVVVGPCEAGHDVPPGAFQDYVESIVGNNVPRAVSDVGYSFFQSVKPLLDPIREWLFKWSLAGADTIVAVNEATKQVYQQYVDGDIDVIPYGVHLDKCEYANRADTKEILSVGNLIARKGYRYVLRAMPEVLSKIPDAHFHLVGTGPRREFLQELAVDLNIESSFTIHEYLPRDEFQKRFRSAQVFVHPSLSEGYSHIRLEAMASGCPVVGTDVRGAHEMIRDGVDGYVVERESMSALIEPLCKILSNPDQAKELGQNARERIEQRHDWNDIASQYISLYEQVRK</sequence>
<dbReference type="AlphaFoldDB" id="F7PIP1"/>